<evidence type="ECO:0000313" key="1">
    <source>
        <dbReference type="EMBL" id="KAH7903224.1"/>
    </source>
</evidence>
<accession>A0ACB7ZQV4</accession>
<gene>
    <name evidence="1" type="ORF">BJ138DRAFT_1195747</name>
</gene>
<dbReference type="Proteomes" id="UP000790377">
    <property type="component" value="Unassembled WGS sequence"/>
</dbReference>
<organism evidence="1 2">
    <name type="scientific">Hygrophoropsis aurantiaca</name>
    <dbReference type="NCBI Taxonomy" id="72124"/>
    <lineage>
        <taxon>Eukaryota</taxon>
        <taxon>Fungi</taxon>
        <taxon>Dikarya</taxon>
        <taxon>Basidiomycota</taxon>
        <taxon>Agaricomycotina</taxon>
        <taxon>Agaricomycetes</taxon>
        <taxon>Agaricomycetidae</taxon>
        <taxon>Boletales</taxon>
        <taxon>Coniophorineae</taxon>
        <taxon>Hygrophoropsidaceae</taxon>
        <taxon>Hygrophoropsis</taxon>
    </lineage>
</organism>
<dbReference type="EMBL" id="MU269110">
    <property type="protein sequence ID" value="KAH7903224.1"/>
    <property type="molecule type" value="Genomic_DNA"/>
</dbReference>
<name>A0ACB7ZQV4_9AGAM</name>
<sequence>MPPKAAKAPKVTKPKKAKKMTGSQLKVRDGQSFLLDESEIVAGPSKVMEMGEEESVLIAEIKAAFIGYAKYPVLSAENKIVFRKWNDRQIKEAAGKKIVESLKNAGMQGFIPENMISIVVRKTDIEAEKLTQDEMAGSELPEMTLKKEQVEIYGASGQHRVWALKKLVGEWETEVKSLDAQMK</sequence>
<reference evidence="1" key="1">
    <citation type="journal article" date="2021" name="New Phytol.">
        <title>Evolutionary innovations through gain and loss of genes in the ectomycorrhizal Boletales.</title>
        <authorList>
            <person name="Wu G."/>
            <person name="Miyauchi S."/>
            <person name="Morin E."/>
            <person name="Kuo A."/>
            <person name="Drula E."/>
            <person name="Varga T."/>
            <person name="Kohler A."/>
            <person name="Feng B."/>
            <person name="Cao Y."/>
            <person name="Lipzen A."/>
            <person name="Daum C."/>
            <person name="Hundley H."/>
            <person name="Pangilinan J."/>
            <person name="Johnson J."/>
            <person name="Barry K."/>
            <person name="LaButti K."/>
            <person name="Ng V."/>
            <person name="Ahrendt S."/>
            <person name="Min B."/>
            <person name="Choi I.G."/>
            <person name="Park H."/>
            <person name="Plett J.M."/>
            <person name="Magnuson J."/>
            <person name="Spatafora J.W."/>
            <person name="Nagy L.G."/>
            <person name="Henrissat B."/>
            <person name="Grigoriev I.V."/>
            <person name="Yang Z.L."/>
            <person name="Xu J."/>
            <person name="Martin F.M."/>
        </authorList>
    </citation>
    <scope>NUCLEOTIDE SEQUENCE</scope>
    <source>
        <strain evidence="1">ATCC 28755</strain>
    </source>
</reference>
<comment type="caution">
    <text evidence="1">The sequence shown here is derived from an EMBL/GenBank/DDBJ whole genome shotgun (WGS) entry which is preliminary data.</text>
</comment>
<evidence type="ECO:0000313" key="2">
    <source>
        <dbReference type="Proteomes" id="UP000790377"/>
    </source>
</evidence>
<feature type="non-terminal residue" evidence="1">
    <location>
        <position position="183"/>
    </location>
</feature>
<keyword evidence="2" id="KW-1185">Reference proteome</keyword>
<proteinExistence type="predicted"/>
<protein>
    <submittedName>
        <fullName evidence="1">Uncharacterized protein</fullName>
    </submittedName>
</protein>